<evidence type="ECO:0000256" key="1">
    <source>
        <dbReference type="ARBA" id="ARBA00003726"/>
    </source>
</evidence>
<dbReference type="PIRSF" id="PIRSF001361">
    <property type="entry name" value="DAHP_synthase"/>
    <property type="match status" value="1"/>
</dbReference>
<evidence type="ECO:0000313" key="11">
    <source>
        <dbReference type="Proteomes" id="UP000214646"/>
    </source>
</evidence>
<keyword evidence="5 8" id="KW-0808">Transferase</keyword>
<dbReference type="SUPFAM" id="SSF51569">
    <property type="entry name" value="Aldolase"/>
    <property type="match status" value="1"/>
</dbReference>
<dbReference type="Proteomes" id="UP000214646">
    <property type="component" value="Unassembled WGS sequence"/>
</dbReference>
<sequence length="314" mass="34030">MSHTNAFPPQVPPDRISLTDDERIAAVVPLPPPEHLIRFFPIQGTPAEELVVHTRNSVREILRGRDDRLLVVVGPCSIHDPVAAVEYASRLAAVRTRLAADLEVVMRVYFEKPRTTVGWKGLINDPYLDGTFRINEGLRIARDLLVRILRLGVPAGSEFLDTISPQYIGDLISWGAIGARTTESQVHRELASGLSASLGFKNGTDGNVKIAVDAILAAGQTHHFLSIHKNGQVAVVETRGNDSCHVILRGGKTPNYDAASVNTACTALTAAGLPDRLMIDLSHANSSKQYQRQREVGAAVAEQIAGGDHRIVGR</sequence>
<comment type="function">
    <text evidence="1 8">Stereospecific condensation of phosphoenolpyruvate (PEP) and D-erythrose-4-phosphate (E4P) giving rise to 3-deoxy-D-arabino-heptulosonate-7-phosphate (DAHP).</text>
</comment>
<dbReference type="EMBL" id="NIDE01000004">
    <property type="protein sequence ID" value="OWK43295.1"/>
    <property type="molecule type" value="Genomic_DNA"/>
</dbReference>
<keyword evidence="11" id="KW-1185">Reference proteome</keyword>
<evidence type="ECO:0000256" key="2">
    <source>
        <dbReference type="ARBA" id="ARBA00004688"/>
    </source>
</evidence>
<evidence type="ECO:0000256" key="7">
    <source>
        <dbReference type="ARBA" id="ARBA00047508"/>
    </source>
</evidence>
<dbReference type="PANTHER" id="PTHR21225">
    <property type="entry name" value="PHOSPHO-2-DEHYDRO-3-DEOXYHEPTONATE ALDOLASE DAHP SYNTHETASE"/>
    <property type="match status" value="1"/>
</dbReference>
<organism evidence="10 11">
    <name type="scientific">Fimbriiglobus ruber</name>
    <dbReference type="NCBI Taxonomy" id="1908690"/>
    <lineage>
        <taxon>Bacteria</taxon>
        <taxon>Pseudomonadati</taxon>
        <taxon>Planctomycetota</taxon>
        <taxon>Planctomycetia</taxon>
        <taxon>Gemmatales</taxon>
        <taxon>Gemmataceae</taxon>
        <taxon>Fimbriiglobus</taxon>
    </lineage>
</organism>
<protein>
    <recommendedName>
        <fullName evidence="8">Phospho-2-dehydro-3-deoxyheptonate aldolase</fullName>
        <ecNumber evidence="8">2.5.1.54</ecNumber>
    </recommendedName>
</protein>
<name>A0A225E3N2_9BACT</name>
<evidence type="ECO:0000256" key="8">
    <source>
        <dbReference type="PIRNR" id="PIRNR001361"/>
    </source>
</evidence>
<feature type="domain" description="DAHP synthetase I/KDSA" evidence="9">
    <location>
        <begin position="60"/>
        <end position="311"/>
    </location>
</feature>
<comment type="pathway">
    <text evidence="2 8">Metabolic intermediate biosynthesis; chorismate biosynthesis; chorismate from D-erythrose 4-phosphate and phosphoenolpyruvate: step 1/7.</text>
</comment>
<dbReference type="NCBIfam" id="NF009395">
    <property type="entry name" value="PRK12755.1"/>
    <property type="match status" value="1"/>
</dbReference>
<dbReference type="GO" id="GO:0003849">
    <property type="term" value="F:3-deoxy-7-phosphoheptulonate synthase activity"/>
    <property type="evidence" value="ECO:0007669"/>
    <property type="project" value="UniProtKB-EC"/>
</dbReference>
<dbReference type="InterPro" id="IPR006218">
    <property type="entry name" value="DAHP1/KDSA"/>
</dbReference>
<comment type="similarity">
    <text evidence="3 8">Belongs to the class-I DAHP synthase family.</text>
</comment>
<dbReference type="Gene3D" id="3.20.20.70">
    <property type="entry name" value="Aldolase class I"/>
    <property type="match status" value="1"/>
</dbReference>
<evidence type="ECO:0000313" key="10">
    <source>
        <dbReference type="EMBL" id="OWK43295.1"/>
    </source>
</evidence>
<accession>A0A225E3N2</accession>
<dbReference type="GO" id="GO:0009073">
    <property type="term" value="P:aromatic amino acid family biosynthetic process"/>
    <property type="evidence" value="ECO:0007669"/>
    <property type="project" value="UniProtKB-KW"/>
</dbReference>
<reference evidence="11" key="1">
    <citation type="submission" date="2017-06" db="EMBL/GenBank/DDBJ databases">
        <title>Genome analysis of Fimbriiglobus ruber SP5, the first member of the order Planctomycetales with confirmed chitinolytic capability.</title>
        <authorList>
            <person name="Ravin N.V."/>
            <person name="Rakitin A.L."/>
            <person name="Ivanova A.A."/>
            <person name="Beletsky A.V."/>
            <person name="Kulichevskaya I.S."/>
            <person name="Mardanov A.V."/>
            <person name="Dedysh S.N."/>
        </authorList>
    </citation>
    <scope>NUCLEOTIDE SEQUENCE [LARGE SCALE GENOMIC DNA]</scope>
    <source>
        <strain evidence="11">SP5</strain>
    </source>
</reference>
<dbReference type="GO" id="GO:0009423">
    <property type="term" value="P:chorismate biosynthetic process"/>
    <property type="evidence" value="ECO:0007669"/>
    <property type="project" value="UniProtKB-UniPathway"/>
</dbReference>
<dbReference type="Pfam" id="PF00793">
    <property type="entry name" value="DAHP_synth_1"/>
    <property type="match status" value="1"/>
</dbReference>
<comment type="catalytic activity">
    <reaction evidence="7 8">
        <text>D-erythrose 4-phosphate + phosphoenolpyruvate + H2O = 7-phospho-2-dehydro-3-deoxy-D-arabino-heptonate + phosphate</text>
        <dbReference type="Rhea" id="RHEA:14717"/>
        <dbReference type="ChEBI" id="CHEBI:15377"/>
        <dbReference type="ChEBI" id="CHEBI:16897"/>
        <dbReference type="ChEBI" id="CHEBI:43474"/>
        <dbReference type="ChEBI" id="CHEBI:58394"/>
        <dbReference type="ChEBI" id="CHEBI:58702"/>
        <dbReference type="EC" id="2.5.1.54"/>
    </reaction>
</comment>
<keyword evidence="4 8" id="KW-0028">Amino-acid biosynthesis</keyword>
<dbReference type="EC" id="2.5.1.54" evidence="8"/>
<dbReference type="NCBIfam" id="TIGR00034">
    <property type="entry name" value="aroFGH"/>
    <property type="match status" value="1"/>
</dbReference>
<evidence type="ECO:0000259" key="9">
    <source>
        <dbReference type="Pfam" id="PF00793"/>
    </source>
</evidence>
<keyword evidence="6 8" id="KW-0057">Aromatic amino acid biosynthesis</keyword>
<evidence type="ECO:0000256" key="5">
    <source>
        <dbReference type="ARBA" id="ARBA00022679"/>
    </source>
</evidence>
<evidence type="ECO:0000256" key="4">
    <source>
        <dbReference type="ARBA" id="ARBA00022605"/>
    </source>
</evidence>
<proteinExistence type="inferred from homology"/>
<dbReference type="InterPro" id="IPR006219">
    <property type="entry name" value="DAHP_synth_1"/>
</dbReference>
<comment type="caution">
    <text evidence="10">The sequence shown here is derived from an EMBL/GenBank/DDBJ whole genome shotgun (WGS) entry which is preliminary data.</text>
</comment>
<dbReference type="GO" id="GO:0008652">
    <property type="term" value="P:amino acid biosynthetic process"/>
    <property type="evidence" value="ECO:0007669"/>
    <property type="project" value="UniProtKB-KW"/>
</dbReference>
<dbReference type="GO" id="GO:0005737">
    <property type="term" value="C:cytoplasm"/>
    <property type="evidence" value="ECO:0007669"/>
    <property type="project" value="TreeGrafter"/>
</dbReference>
<gene>
    <name evidence="10" type="ORF">FRUB_02894</name>
</gene>
<dbReference type="AlphaFoldDB" id="A0A225E3N2"/>
<dbReference type="UniPathway" id="UPA00053">
    <property type="reaction ID" value="UER00084"/>
</dbReference>
<evidence type="ECO:0000256" key="3">
    <source>
        <dbReference type="ARBA" id="ARBA00007985"/>
    </source>
</evidence>
<evidence type="ECO:0000256" key="6">
    <source>
        <dbReference type="ARBA" id="ARBA00023141"/>
    </source>
</evidence>
<dbReference type="PANTHER" id="PTHR21225:SF12">
    <property type="entry name" value="PHOSPHO-2-DEHYDRO-3-DEOXYHEPTONATE ALDOLASE, TYROSINE-INHIBITED"/>
    <property type="match status" value="1"/>
</dbReference>
<dbReference type="InterPro" id="IPR013785">
    <property type="entry name" value="Aldolase_TIM"/>
</dbReference>